<dbReference type="AlphaFoldDB" id="A0A8J5I1L9"/>
<evidence type="ECO:0000256" key="1">
    <source>
        <dbReference type="SAM" id="MobiDB-lite"/>
    </source>
</evidence>
<comment type="caution">
    <text evidence="2">The sequence shown here is derived from an EMBL/GenBank/DDBJ whole genome shotgun (WGS) entry which is preliminary data.</text>
</comment>
<proteinExistence type="predicted"/>
<feature type="compositionally biased region" description="Low complexity" evidence="1">
    <location>
        <begin position="83"/>
        <end position="97"/>
    </location>
</feature>
<protein>
    <submittedName>
        <fullName evidence="2">Uncharacterized protein</fullName>
    </submittedName>
</protein>
<evidence type="ECO:0000313" key="2">
    <source>
        <dbReference type="EMBL" id="KAG6535896.1"/>
    </source>
</evidence>
<dbReference type="EMBL" id="JACMSC010000001">
    <property type="protein sequence ID" value="KAG6535896.1"/>
    <property type="molecule type" value="Genomic_DNA"/>
</dbReference>
<reference evidence="2 3" key="1">
    <citation type="submission" date="2020-08" db="EMBL/GenBank/DDBJ databases">
        <title>Plant Genome Project.</title>
        <authorList>
            <person name="Zhang R.-G."/>
        </authorList>
    </citation>
    <scope>NUCLEOTIDE SEQUENCE [LARGE SCALE GENOMIC DNA]</scope>
    <source>
        <tissue evidence="2">Rhizome</tissue>
    </source>
</reference>
<dbReference type="Proteomes" id="UP000734854">
    <property type="component" value="Unassembled WGS sequence"/>
</dbReference>
<organism evidence="2 3">
    <name type="scientific">Zingiber officinale</name>
    <name type="common">Ginger</name>
    <name type="synonym">Amomum zingiber</name>
    <dbReference type="NCBI Taxonomy" id="94328"/>
    <lineage>
        <taxon>Eukaryota</taxon>
        <taxon>Viridiplantae</taxon>
        <taxon>Streptophyta</taxon>
        <taxon>Embryophyta</taxon>
        <taxon>Tracheophyta</taxon>
        <taxon>Spermatophyta</taxon>
        <taxon>Magnoliopsida</taxon>
        <taxon>Liliopsida</taxon>
        <taxon>Zingiberales</taxon>
        <taxon>Zingiberaceae</taxon>
        <taxon>Zingiber</taxon>
    </lineage>
</organism>
<feature type="region of interest" description="Disordered" evidence="1">
    <location>
        <begin position="16"/>
        <end position="113"/>
    </location>
</feature>
<keyword evidence="3" id="KW-1185">Reference proteome</keyword>
<feature type="compositionally biased region" description="Polar residues" evidence="1">
    <location>
        <begin position="39"/>
        <end position="53"/>
    </location>
</feature>
<gene>
    <name evidence="2" type="ORF">ZIOFF_000927</name>
</gene>
<name>A0A8J5I1L9_ZINOF</name>
<sequence>MSAANLMLIPTLGLTQEAGGESNVAPIGSVAVEEPIGEPTTTQLVPEEGSQSEAPLENARKRRRAKQAACSASSAERVADRTSVSGPMSSGVVPVSSDHTPSDPLVDSPAASLPPLSAQGRILRSSINPVPASSRAAHVIRLGALASPPTNFFSSIVVSTTTTYSTDFCALVLGSQSFTPKTLFSSLLSMLSSPANESQPRVVVSLHWFSSDNLCSSHSSQATFHRSHLAVNSVGDWFEVVGFQPPQHRMAGYFLDHHFD</sequence>
<accession>A0A8J5I1L9</accession>
<evidence type="ECO:0000313" key="3">
    <source>
        <dbReference type="Proteomes" id="UP000734854"/>
    </source>
</evidence>